<evidence type="ECO:0000313" key="3">
    <source>
        <dbReference type="EMBL" id="CAL5045297.1"/>
    </source>
</evidence>
<dbReference type="InterPro" id="IPR001810">
    <property type="entry name" value="F-box_dom"/>
</dbReference>
<dbReference type="Proteomes" id="UP001497457">
    <property type="component" value="Chromosome 35b"/>
</dbReference>
<dbReference type="AlphaFoldDB" id="A0ABC9DUS0"/>
<dbReference type="InterPro" id="IPR005174">
    <property type="entry name" value="KIB1-4_b-propeller"/>
</dbReference>
<dbReference type="EMBL" id="OZ075145">
    <property type="protein sequence ID" value="CAL5045297.1"/>
    <property type="molecule type" value="Genomic_DNA"/>
</dbReference>
<sequence>MFALDSQFVREKLHSPASPRPQALLTYVCAPIASIMSEFRDWAGLPDGLLHSVITLLGSFPDLLTFAATCRSWRAAFSSFPSKSTFYTLFPPLLLQPNVPFCSPRPFPNVARNTFVPKRPCYVTDLASQDTLLCSHIPLLSIGYGNNCPPNALDKFAFRGASFGHMIFSWNRSCFVFDVFTGINVSPPLLPVDEYTEIYYGAALTAPLSSPNSHLIVSTASSNFFWHVGSNSWLKRSPRSGTLDKFVVFKGQVYGMGSDRRLFMVHLTPQIRLQKIPVSWGGRNSMTKWHFSTPWQVVCGDMLLMVGCQNCFPGTGDVFEAYRLDTSTEPAKWVKVEKLENWAIFISMDERVQPLSCMNPERWGGRSNCVYCYDSGHLVVFELGKPLQGDAIKPDVFIFICCGSMVQPIWMVPSMFSLC</sequence>
<evidence type="ECO:0000259" key="1">
    <source>
        <dbReference type="Pfam" id="PF03478"/>
    </source>
</evidence>
<gene>
    <name evidence="3" type="ORF">URODEC1_LOCUS88763</name>
</gene>
<reference evidence="3" key="1">
    <citation type="submission" date="2024-10" db="EMBL/GenBank/DDBJ databases">
        <authorList>
            <person name="Ryan C."/>
        </authorList>
    </citation>
    <scope>NUCLEOTIDE SEQUENCE [LARGE SCALE GENOMIC DNA]</scope>
</reference>
<dbReference type="PANTHER" id="PTHR33800">
    <property type="entry name" value="OS06G0113600 PROTEIN"/>
    <property type="match status" value="1"/>
</dbReference>
<dbReference type="CDD" id="cd09917">
    <property type="entry name" value="F-box_SF"/>
    <property type="match status" value="1"/>
</dbReference>
<evidence type="ECO:0008006" key="5">
    <source>
        <dbReference type="Google" id="ProtNLM"/>
    </source>
</evidence>
<protein>
    <recommendedName>
        <fullName evidence="5">F-box domain-containing protein</fullName>
    </recommendedName>
</protein>
<keyword evidence="4" id="KW-1185">Reference proteome</keyword>
<name>A0ABC9DUS0_9POAL</name>
<dbReference type="SUPFAM" id="SSF81383">
    <property type="entry name" value="F-box domain"/>
    <property type="match status" value="1"/>
</dbReference>
<organism evidence="3 4">
    <name type="scientific">Urochloa decumbens</name>
    <dbReference type="NCBI Taxonomy" id="240449"/>
    <lineage>
        <taxon>Eukaryota</taxon>
        <taxon>Viridiplantae</taxon>
        <taxon>Streptophyta</taxon>
        <taxon>Embryophyta</taxon>
        <taxon>Tracheophyta</taxon>
        <taxon>Spermatophyta</taxon>
        <taxon>Magnoliopsida</taxon>
        <taxon>Liliopsida</taxon>
        <taxon>Poales</taxon>
        <taxon>Poaceae</taxon>
        <taxon>PACMAD clade</taxon>
        <taxon>Panicoideae</taxon>
        <taxon>Panicodae</taxon>
        <taxon>Paniceae</taxon>
        <taxon>Melinidinae</taxon>
        <taxon>Urochloa</taxon>
    </lineage>
</organism>
<dbReference type="Gene3D" id="1.20.1280.50">
    <property type="match status" value="1"/>
</dbReference>
<evidence type="ECO:0000259" key="2">
    <source>
        <dbReference type="Pfam" id="PF12937"/>
    </source>
</evidence>
<dbReference type="Pfam" id="PF03478">
    <property type="entry name" value="Beta-prop_KIB1-4"/>
    <property type="match status" value="1"/>
</dbReference>
<proteinExistence type="predicted"/>
<dbReference type="Pfam" id="PF12937">
    <property type="entry name" value="F-box-like"/>
    <property type="match status" value="1"/>
</dbReference>
<evidence type="ECO:0000313" key="4">
    <source>
        <dbReference type="Proteomes" id="UP001497457"/>
    </source>
</evidence>
<accession>A0ABC9DUS0</accession>
<dbReference type="InterPro" id="IPR036047">
    <property type="entry name" value="F-box-like_dom_sf"/>
</dbReference>
<feature type="domain" description="KIB1-4 beta-propeller" evidence="1">
    <location>
        <begin position="152"/>
        <end position="381"/>
    </location>
</feature>
<dbReference type="PANTHER" id="PTHR33800:SF30">
    <property type="entry name" value="DUF295 DOMAIN-CONTAINING PROTEIN"/>
    <property type="match status" value="1"/>
</dbReference>
<feature type="domain" description="F-box" evidence="2">
    <location>
        <begin position="42"/>
        <end position="77"/>
    </location>
</feature>